<dbReference type="Proteomes" id="UP000501179">
    <property type="component" value="Chromosome"/>
</dbReference>
<name>A0A6G9GUG0_9ACTN</name>
<reference evidence="2 3" key="1">
    <citation type="submission" date="2020-03" db="EMBL/GenBank/DDBJ databases">
        <title>A novel species.</title>
        <authorList>
            <person name="Gao J."/>
        </authorList>
    </citation>
    <scope>NUCLEOTIDE SEQUENCE [LARGE SCALE GENOMIC DNA]</scope>
    <source>
        <strain evidence="2 3">QMT-12</strain>
    </source>
</reference>
<evidence type="ECO:0000256" key="1">
    <source>
        <dbReference type="SAM" id="MobiDB-lite"/>
    </source>
</evidence>
<proteinExistence type="predicted"/>
<feature type="region of interest" description="Disordered" evidence="1">
    <location>
        <begin position="1"/>
        <end position="33"/>
    </location>
</feature>
<organism evidence="2 3">
    <name type="scientific">Streptomyces liangshanensis</name>
    <dbReference type="NCBI Taxonomy" id="2717324"/>
    <lineage>
        <taxon>Bacteria</taxon>
        <taxon>Bacillati</taxon>
        <taxon>Actinomycetota</taxon>
        <taxon>Actinomycetes</taxon>
        <taxon>Kitasatosporales</taxon>
        <taxon>Streptomycetaceae</taxon>
        <taxon>Streptomyces</taxon>
    </lineage>
</organism>
<keyword evidence="3" id="KW-1185">Reference proteome</keyword>
<evidence type="ECO:0000313" key="2">
    <source>
        <dbReference type="EMBL" id="QIQ01706.1"/>
    </source>
</evidence>
<protein>
    <submittedName>
        <fullName evidence="2">Uncharacterized protein</fullName>
    </submittedName>
</protein>
<dbReference type="AlphaFoldDB" id="A0A6G9GUG0"/>
<dbReference type="KEGG" id="slia:HA039_04870"/>
<dbReference type="RefSeq" id="WP_167024271.1">
    <property type="nucleotide sequence ID" value="NZ_CP050177.1"/>
</dbReference>
<gene>
    <name evidence="2" type="ORF">HA039_04870</name>
</gene>
<accession>A0A6G9GUG0</accession>
<sequence length="72" mass="7418">MGGRATGTLHQGRTPDEAVGTVNDALTNDPAGSPIRITREPYMAIDITINTNGYGLFCEPGSTRCAGHVGSG</sequence>
<evidence type="ECO:0000313" key="3">
    <source>
        <dbReference type="Proteomes" id="UP000501179"/>
    </source>
</evidence>
<dbReference type="EMBL" id="CP050177">
    <property type="protein sequence ID" value="QIQ01706.1"/>
    <property type="molecule type" value="Genomic_DNA"/>
</dbReference>